<accession>A0ABS5CY86</accession>
<keyword evidence="3 4" id="KW-0687">Ribonucleoprotein</keyword>
<dbReference type="RefSeq" id="WP_203552206.1">
    <property type="nucleotide sequence ID" value="NZ_JACAOD020000006.1"/>
</dbReference>
<dbReference type="InterPro" id="IPR005822">
    <property type="entry name" value="Ribosomal_uL13"/>
</dbReference>
<dbReference type="Gene3D" id="3.90.1180.10">
    <property type="entry name" value="Ribosomal protein L13"/>
    <property type="match status" value="1"/>
</dbReference>
<dbReference type="PANTHER" id="PTHR11545">
    <property type="entry name" value="RIBOSOMAL PROTEIN L13"/>
    <property type="match status" value="1"/>
</dbReference>
<name>A0ABS5CY86_9MOLU</name>
<keyword evidence="2 4" id="KW-0689">Ribosomal protein</keyword>
<dbReference type="Pfam" id="PF00572">
    <property type="entry name" value="Ribosomal_L13"/>
    <property type="match status" value="1"/>
</dbReference>
<evidence type="ECO:0000256" key="3">
    <source>
        <dbReference type="ARBA" id="ARBA00023274"/>
    </source>
</evidence>
<comment type="similarity">
    <text evidence="1 4">Belongs to the universal ribosomal protein uL13 family.</text>
</comment>
<dbReference type="Proteomes" id="UP001195571">
    <property type="component" value="Unassembled WGS sequence"/>
</dbReference>
<dbReference type="InterPro" id="IPR036899">
    <property type="entry name" value="Ribosomal_uL13_sf"/>
</dbReference>
<proteinExistence type="inferred from homology"/>
<protein>
    <recommendedName>
        <fullName evidence="4">Large ribosomal subunit protein uL13</fullName>
    </recommendedName>
</protein>
<evidence type="ECO:0000256" key="4">
    <source>
        <dbReference type="HAMAP-Rule" id="MF_01366"/>
    </source>
</evidence>
<dbReference type="PIRSF" id="PIRSF002181">
    <property type="entry name" value="Ribosomal_L13"/>
    <property type="match status" value="1"/>
</dbReference>
<comment type="subunit">
    <text evidence="4">Part of the 50S ribosomal subunit.</text>
</comment>
<organism evidence="5 6">
    <name type="scientific">Candidatus Phytoplasma meliae</name>
    <dbReference type="NCBI Taxonomy" id="1848402"/>
    <lineage>
        <taxon>Bacteria</taxon>
        <taxon>Bacillati</taxon>
        <taxon>Mycoplasmatota</taxon>
        <taxon>Mollicutes</taxon>
        <taxon>Acholeplasmatales</taxon>
        <taxon>Acholeplasmataceae</taxon>
        <taxon>Candidatus Phytoplasma</taxon>
        <taxon>16SrXIII (Mexican periwinkle virescence group)</taxon>
    </lineage>
</organism>
<reference evidence="5" key="1">
    <citation type="submission" date="2021-04" db="EMBL/GenBank/DDBJ databases">
        <title>Genomic features of Candidatus Phytoplasma meliae isolate ChTYXIII (1SrXIII-G).</title>
        <authorList>
            <person name="Fernandez F.D."/>
            <person name="Conci L.R."/>
        </authorList>
    </citation>
    <scope>NUCLEOTIDE SEQUENCE [LARGE SCALE GENOMIC DNA]</scope>
    <source>
        <strain evidence="5">ChTYXIII-Mo</strain>
    </source>
</reference>
<evidence type="ECO:0000256" key="1">
    <source>
        <dbReference type="ARBA" id="ARBA00006227"/>
    </source>
</evidence>
<dbReference type="InterPro" id="IPR005823">
    <property type="entry name" value="Ribosomal_uL13_bac-type"/>
</dbReference>
<dbReference type="NCBIfam" id="TIGR01066">
    <property type="entry name" value="rplM_bact"/>
    <property type="match status" value="1"/>
</dbReference>
<gene>
    <name evidence="4 5" type="primary">rplM</name>
    <name evidence="5" type="ORF">CHTY_001735</name>
</gene>
<comment type="caution">
    <text evidence="5">The sequence shown here is derived from an EMBL/GenBank/DDBJ whole genome shotgun (WGS) entry which is preliminary data.</text>
</comment>
<dbReference type="CDD" id="cd00392">
    <property type="entry name" value="Ribosomal_L13"/>
    <property type="match status" value="1"/>
</dbReference>
<evidence type="ECO:0000313" key="6">
    <source>
        <dbReference type="Proteomes" id="UP001195571"/>
    </source>
</evidence>
<dbReference type="HAMAP" id="MF_01366">
    <property type="entry name" value="Ribosomal_uL13"/>
    <property type="match status" value="1"/>
</dbReference>
<sequence length="155" mass="17365">MIIPKSQAQSQNSHKTLMANNSTITRKWHLVDAKGKTLGRLATQVAAVLKGKNKTHYTPHVDNGDYVIVINASQIHLTGKKWAQKNYYKHSGYPGGLTKVTASEMMRKFPIRMVEKAILGMIPHTKLGSQIGKKLFVYPQANHNHQAQKPEILEV</sequence>
<dbReference type="EMBL" id="JACAOD020000006">
    <property type="protein sequence ID" value="MBP5835943.1"/>
    <property type="molecule type" value="Genomic_DNA"/>
</dbReference>
<dbReference type="SUPFAM" id="SSF52161">
    <property type="entry name" value="Ribosomal protein L13"/>
    <property type="match status" value="1"/>
</dbReference>
<dbReference type="PANTHER" id="PTHR11545:SF2">
    <property type="entry name" value="LARGE RIBOSOMAL SUBUNIT PROTEIN UL13M"/>
    <property type="match status" value="1"/>
</dbReference>
<evidence type="ECO:0000256" key="2">
    <source>
        <dbReference type="ARBA" id="ARBA00022980"/>
    </source>
</evidence>
<comment type="function">
    <text evidence="4">This protein is one of the early assembly proteins of the 50S ribosomal subunit, although it is not seen to bind rRNA by itself. It is important during the early stages of 50S assembly.</text>
</comment>
<dbReference type="GO" id="GO:0005840">
    <property type="term" value="C:ribosome"/>
    <property type="evidence" value="ECO:0007669"/>
    <property type="project" value="UniProtKB-KW"/>
</dbReference>
<evidence type="ECO:0000313" key="5">
    <source>
        <dbReference type="EMBL" id="MBP5835943.1"/>
    </source>
</evidence>
<keyword evidence="6" id="KW-1185">Reference proteome</keyword>